<keyword evidence="1" id="KW-0732">Signal</keyword>
<name>A0A1N7MEB7_9GAMM</name>
<dbReference type="STRING" id="484498.SAMN05421686_105135"/>
<organism evidence="2 3">
    <name type="scientific">Thalassolituus maritimus</name>
    <dbReference type="NCBI Taxonomy" id="484498"/>
    <lineage>
        <taxon>Bacteria</taxon>
        <taxon>Pseudomonadati</taxon>
        <taxon>Pseudomonadota</taxon>
        <taxon>Gammaproteobacteria</taxon>
        <taxon>Oceanospirillales</taxon>
        <taxon>Oceanospirillaceae</taxon>
        <taxon>Thalassolituus</taxon>
    </lineage>
</organism>
<dbReference type="EMBL" id="FTOH01000005">
    <property type="protein sequence ID" value="SIS84525.1"/>
    <property type="molecule type" value="Genomic_DNA"/>
</dbReference>
<dbReference type="RefSeq" id="WP_076515450.1">
    <property type="nucleotide sequence ID" value="NZ_FTOH01000005.1"/>
</dbReference>
<sequence length="170" mass="18515">MKSSLYTLPLLSLLAAMPAMAADSPEQESAKQAYTSPEIEVAVEAARRFPVQTEYVGYEWYNRTTSKSFPLPKMLNTEMNELIVEGAMGPTAAGVAAAEDATRPVRRVALGQSNEDEEVIETDGNLQPSPRADVKLPREVVINESRAVNRTGEMVTRQTRSVGTVTATAR</sequence>
<evidence type="ECO:0000256" key="1">
    <source>
        <dbReference type="SAM" id="SignalP"/>
    </source>
</evidence>
<protein>
    <submittedName>
        <fullName evidence="2">Uncharacterized protein</fullName>
    </submittedName>
</protein>
<dbReference type="OrthoDB" id="6121513at2"/>
<evidence type="ECO:0000313" key="3">
    <source>
        <dbReference type="Proteomes" id="UP000185639"/>
    </source>
</evidence>
<gene>
    <name evidence="2" type="ORF">SAMN05421686_105135</name>
</gene>
<evidence type="ECO:0000313" key="2">
    <source>
        <dbReference type="EMBL" id="SIS84525.1"/>
    </source>
</evidence>
<keyword evidence="3" id="KW-1185">Reference proteome</keyword>
<dbReference type="Proteomes" id="UP000185639">
    <property type="component" value="Unassembled WGS sequence"/>
</dbReference>
<accession>A0A1N7MEB7</accession>
<feature type="signal peptide" evidence="1">
    <location>
        <begin position="1"/>
        <end position="21"/>
    </location>
</feature>
<feature type="chain" id="PRO_5012839939" evidence="1">
    <location>
        <begin position="22"/>
        <end position="170"/>
    </location>
</feature>
<reference evidence="3" key="1">
    <citation type="submission" date="2017-01" db="EMBL/GenBank/DDBJ databases">
        <authorList>
            <person name="Varghese N."/>
            <person name="Submissions S."/>
        </authorList>
    </citation>
    <scope>NUCLEOTIDE SEQUENCE [LARGE SCALE GENOMIC DNA]</scope>
    <source>
        <strain evidence="3">DSM 24913</strain>
    </source>
</reference>
<dbReference type="AlphaFoldDB" id="A0A1N7MEB7"/>
<proteinExistence type="predicted"/>